<dbReference type="AlphaFoldDB" id="A0A0V8JL23"/>
<dbReference type="GO" id="GO:0003960">
    <property type="term" value="F:quinone reductase (NADPH) activity"/>
    <property type="evidence" value="ECO:0007669"/>
    <property type="project" value="InterPro"/>
</dbReference>
<dbReference type="InterPro" id="IPR013149">
    <property type="entry name" value="ADH-like_C"/>
</dbReference>
<dbReference type="InterPro" id="IPR013154">
    <property type="entry name" value="ADH-like_N"/>
</dbReference>
<dbReference type="InterPro" id="IPR036291">
    <property type="entry name" value="NAD(P)-bd_dom_sf"/>
</dbReference>
<dbReference type="SUPFAM" id="SSF50129">
    <property type="entry name" value="GroES-like"/>
    <property type="match status" value="1"/>
</dbReference>
<organism evidence="2 3">
    <name type="scientific">Priestia veravalensis</name>
    <dbReference type="NCBI Taxonomy" id="1414648"/>
    <lineage>
        <taxon>Bacteria</taxon>
        <taxon>Bacillati</taxon>
        <taxon>Bacillota</taxon>
        <taxon>Bacilli</taxon>
        <taxon>Bacillales</taxon>
        <taxon>Bacillaceae</taxon>
        <taxon>Priestia</taxon>
    </lineage>
</organism>
<feature type="domain" description="Enoyl reductase (ER)" evidence="1">
    <location>
        <begin position="10"/>
        <end position="323"/>
    </location>
</feature>
<dbReference type="InterPro" id="IPR011032">
    <property type="entry name" value="GroES-like_sf"/>
</dbReference>
<keyword evidence="3" id="KW-1185">Reference proteome</keyword>
<gene>
    <name evidence="2" type="ORF">AS180_12645</name>
</gene>
<name>A0A0V8JL23_9BACI</name>
<accession>A0A0V8JL23</accession>
<dbReference type="InterPro" id="IPR047618">
    <property type="entry name" value="QOR-like"/>
</dbReference>
<dbReference type="Proteomes" id="UP000053681">
    <property type="component" value="Unassembled WGS sequence"/>
</dbReference>
<protein>
    <submittedName>
        <fullName evidence="2">Alcohol dehydrogenase</fullName>
    </submittedName>
</protein>
<dbReference type="SMART" id="SM00829">
    <property type="entry name" value="PKS_ER"/>
    <property type="match status" value="1"/>
</dbReference>
<dbReference type="SUPFAM" id="SSF51735">
    <property type="entry name" value="NAD(P)-binding Rossmann-fold domains"/>
    <property type="match status" value="1"/>
</dbReference>
<dbReference type="InterPro" id="IPR020843">
    <property type="entry name" value="ER"/>
</dbReference>
<dbReference type="RefSeq" id="WP_025907952.1">
    <property type="nucleotide sequence ID" value="NZ_KQ758656.1"/>
</dbReference>
<dbReference type="PANTHER" id="PTHR43677:SF4">
    <property type="entry name" value="QUINONE OXIDOREDUCTASE-LIKE PROTEIN 2"/>
    <property type="match status" value="1"/>
</dbReference>
<evidence type="ECO:0000313" key="2">
    <source>
        <dbReference type="EMBL" id="KSU87565.1"/>
    </source>
</evidence>
<dbReference type="EMBL" id="LNQP01000041">
    <property type="protein sequence ID" value="KSU87565.1"/>
    <property type="molecule type" value="Genomic_DNA"/>
</dbReference>
<dbReference type="PANTHER" id="PTHR43677">
    <property type="entry name" value="SHORT-CHAIN DEHYDROGENASE/REDUCTASE"/>
    <property type="match status" value="1"/>
</dbReference>
<evidence type="ECO:0000313" key="3">
    <source>
        <dbReference type="Proteomes" id="UP000053681"/>
    </source>
</evidence>
<dbReference type="Gene3D" id="3.90.180.10">
    <property type="entry name" value="Medium-chain alcohol dehydrogenases, catalytic domain"/>
    <property type="match status" value="1"/>
</dbReference>
<evidence type="ECO:0000259" key="1">
    <source>
        <dbReference type="SMART" id="SM00829"/>
    </source>
</evidence>
<dbReference type="Gene3D" id="3.40.50.720">
    <property type="entry name" value="NAD(P)-binding Rossmann-like Domain"/>
    <property type="match status" value="1"/>
</dbReference>
<sequence>MKAIQFKQYGSPDVLRVINLARPVPKKKDVLIKVEAIGVNYADTARREGAYVVDTPLPFIPGSEVAGEVVELGEEVEGIKVGMKVVTLLGSHRATGYAEYTLADSRGLIPLSDGVDLKQAAALPLQGLTAYHILKTMGRIEKGETVVVHAAAGGVGTLAVQLAKKFGANVIATASSDEKLAIAKRLGADVLINYTEAGWQNKVMEETKHGADVILEMVGGSIFYDSLHCLAPFGRLVFYGMASGQPVKFNPGRLMEKNQSVMGFFLPQMMAKPSLYQQSLQELLTYMKNGELELLIGGTYPLEDAAHVHRLLQGRKTTGKLILVP</sequence>
<dbReference type="Pfam" id="PF08240">
    <property type="entry name" value="ADH_N"/>
    <property type="match status" value="1"/>
</dbReference>
<reference evidence="2 3" key="1">
    <citation type="submission" date="2015-11" db="EMBL/GenBank/DDBJ databases">
        <title>Bacillus caseinolyticus sp nov.</title>
        <authorList>
            <person name="Dastager S.G."/>
            <person name="Mawlankar R."/>
        </authorList>
    </citation>
    <scope>NUCLEOTIDE SEQUENCE [LARGE SCALE GENOMIC DNA]</scope>
    <source>
        <strain evidence="2 3">SGD-V-76</strain>
    </source>
</reference>
<dbReference type="CDD" id="cd05286">
    <property type="entry name" value="QOR2"/>
    <property type="match status" value="1"/>
</dbReference>
<dbReference type="Pfam" id="PF00107">
    <property type="entry name" value="ADH_zinc_N"/>
    <property type="match status" value="1"/>
</dbReference>
<dbReference type="InterPro" id="IPR051397">
    <property type="entry name" value="Zn-ADH-like_protein"/>
</dbReference>
<proteinExistence type="predicted"/>
<comment type="caution">
    <text evidence="2">The sequence shown here is derived from an EMBL/GenBank/DDBJ whole genome shotgun (WGS) entry which is preliminary data.</text>
</comment>